<dbReference type="PIRSF" id="PIRSF000124">
    <property type="entry name" value="UDPglc_GDPman_dh"/>
    <property type="match status" value="1"/>
</dbReference>
<dbReference type="NCBIfam" id="NF011729">
    <property type="entry name" value="PRK15182.1"/>
    <property type="match status" value="1"/>
</dbReference>
<feature type="domain" description="UDP-glucose/GDP-mannose dehydrogenase C-terminal" evidence="5">
    <location>
        <begin position="318"/>
        <end position="418"/>
    </location>
</feature>
<comment type="similarity">
    <text evidence="1 4">Belongs to the UDP-glucose/GDP-mannose dehydrogenase family.</text>
</comment>
<dbReference type="SUPFAM" id="SSF48179">
    <property type="entry name" value="6-phosphogluconate dehydrogenase C-terminal domain-like"/>
    <property type="match status" value="1"/>
</dbReference>
<dbReference type="EMBL" id="PREU01000001">
    <property type="protein sequence ID" value="PPA77995.1"/>
    <property type="molecule type" value="Genomic_DNA"/>
</dbReference>
<evidence type="ECO:0000256" key="4">
    <source>
        <dbReference type="PIRNR" id="PIRNR000124"/>
    </source>
</evidence>
<gene>
    <name evidence="6" type="ORF">C4E15_01535</name>
</gene>
<dbReference type="SUPFAM" id="SSF52413">
    <property type="entry name" value="UDP-glucose/GDP-mannose dehydrogenase C-terminal domain"/>
    <property type="match status" value="1"/>
</dbReference>
<dbReference type="SMART" id="SM00984">
    <property type="entry name" value="UDPG_MGDP_dh_C"/>
    <property type="match status" value="1"/>
</dbReference>
<dbReference type="Proteomes" id="UP000239990">
    <property type="component" value="Unassembled WGS sequence"/>
</dbReference>
<evidence type="ECO:0000256" key="1">
    <source>
        <dbReference type="ARBA" id="ARBA00006601"/>
    </source>
</evidence>
<accession>A0A2S5GYQ6</accession>
<evidence type="ECO:0000313" key="7">
    <source>
        <dbReference type="Proteomes" id="UP000239990"/>
    </source>
</evidence>
<dbReference type="InterPro" id="IPR036220">
    <property type="entry name" value="UDP-Glc/GDP-Man_DH_C_sf"/>
</dbReference>
<dbReference type="InterPro" id="IPR036291">
    <property type="entry name" value="NAD(P)-bd_dom_sf"/>
</dbReference>
<dbReference type="PIRSF" id="PIRSF500136">
    <property type="entry name" value="UDP_ManNAc_DH"/>
    <property type="match status" value="1"/>
</dbReference>
<dbReference type="SUPFAM" id="SSF51735">
    <property type="entry name" value="NAD(P)-binding Rossmann-fold domains"/>
    <property type="match status" value="1"/>
</dbReference>
<dbReference type="GO" id="GO:0000271">
    <property type="term" value="P:polysaccharide biosynthetic process"/>
    <property type="evidence" value="ECO:0007669"/>
    <property type="project" value="InterPro"/>
</dbReference>
<name>A0A2S5GYQ6_9BURK</name>
<organism evidence="6 7">
    <name type="scientific">Achromobacter spanius</name>
    <dbReference type="NCBI Taxonomy" id="217203"/>
    <lineage>
        <taxon>Bacteria</taxon>
        <taxon>Pseudomonadati</taxon>
        <taxon>Pseudomonadota</taxon>
        <taxon>Betaproteobacteria</taxon>
        <taxon>Burkholderiales</taxon>
        <taxon>Alcaligenaceae</taxon>
        <taxon>Achromobacter</taxon>
    </lineage>
</organism>
<dbReference type="Pfam" id="PF00984">
    <property type="entry name" value="UDPG_MGDP_dh"/>
    <property type="match status" value="1"/>
</dbReference>
<dbReference type="OrthoDB" id="9803238at2"/>
<dbReference type="InterPro" id="IPR001732">
    <property type="entry name" value="UDP-Glc/GDP-Man_DH_N"/>
</dbReference>
<dbReference type="InterPro" id="IPR017476">
    <property type="entry name" value="UDP-Glc/GDP-Man"/>
</dbReference>
<evidence type="ECO:0000313" key="6">
    <source>
        <dbReference type="EMBL" id="PPA77995.1"/>
    </source>
</evidence>
<dbReference type="RefSeq" id="WP_104141935.1">
    <property type="nucleotide sequence ID" value="NZ_PREU01000001.1"/>
</dbReference>
<dbReference type="InterPro" id="IPR014026">
    <property type="entry name" value="UDP-Glc/GDP-Man_DH_dimer"/>
</dbReference>
<dbReference type="AlphaFoldDB" id="A0A2S5GYQ6"/>
<dbReference type="InterPro" id="IPR008927">
    <property type="entry name" value="6-PGluconate_DH-like_C_sf"/>
</dbReference>
<evidence type="ECO:0000256" key="2">
    <source>
        <dbReference type="ARBA" id="ARBA00023002"/>
    </source>
</evidence>
<reference evidence="6 7" key="1">
    <citation type="submission" date="2018-02" db="EMBL/GenBank/DDBJ databases">
        <title>Draft Genome of Achromobacter spanius stain 6.</title>
        <authorList>
            <person name="Gunasekera T.S."/>
            <person name="Radwan O."/>
            <person name="Ruiz O.N."/>
        </authorList>
    </citation>
    <scope>NUCLEOTIDE SEQUENCE [LARGE SCALE GENOMIC DNA]</scope>
    <source>
        <strain evidence="6 7">6</strain>
    </source>
</reference>
<dbReference type="InterPro" id="IPR014027">
    <property type="entry name" value="UDP-Glc/GDP-Man_DH_C"/>
</dbReference>
<protein>
    <submittedName>
        <fullName evidence="6">Vi polysaccharide biosynthesis UDP-N-acetylglucosamine C-6 dehydrogenase TviB</fullName>
    </submittedName>
</protein>
<dbReference type="PANTHER" id="PTHR43491:SF2">
    <property type="entry name" value="UDP-N-ACETYL-D-MANNOSAMINE DEHYDROGENASE"/>
    <property type="match status" value="1"/>
</dbReference>
<keyword evidence="3" id="KW-0520">NAD</keyword>
<dbReference type="GO" id="GO:0051287">
    <property type="term" value="F:NAD binding"/>
    <property type="evidence" value="ECO:0007669"/>
    <property type="project" value="InterPro"/>
</dbReference>
<dbReference type="Gene3D" id="3.40.50.720">
    <property type="entry name" value="NAD(P)-binding Rossmann-like Domain"/>
    <property type="match status" value="2"/>
</dbReference>
<dbReference type="GO" id="GO:0016616">
    <property type="term" value="F:oxidoreductase activity, acting on the CH-OH group of donors, NAD or NADP as acceptor"/>
    <property type="evidence" value="ECO:0007669"/>
    <property type="project" value="InterPro"/>
</dbReference>
<dbReference type="InterPro" id="IPR028359">
    <property type="entry name" value="UDP_ManNAc/GlcNAc_DH"/>
</dbReference>
<evidence type="ECO:0000259" key="5">
    <source>
        <dbReference type="SMART" id="SM00984"/>
    </source>
</evidence>
<proteinExistence type="inferred from homology"/>
<keyword evidence="2" id="KW-0560">Oxidoreductase</keyword>
<comment type="caution">
    <text evidence="6">The sequence shown here is derived from an EMBL/GenBank/DDBJ whole genome shotgun (WGS) entry which is preliminary data.</text>
</comment>
<dbReference type="GO" id="GO:0016628">
    <property type="term" value="F:oxidoreductase activity, acting on the CH-CH group of donors, NAD or NADP as acceptor"/>
    <property type="evidence" value="ECO:0007669"/>
    <property type="project" value="InterPro"/>
</dbReference>
<dbReference type="NCBIfam" id="TIGR03026">
    <property type="entry name" value="NDP-sugDHase"/>
    <property type="match status" value="1"/>
</dbReference>
<dbReference type="Pfam" id="PF03721">
    <property type="entry name" value="UDPG_MGDP_dh_N"/>
    <property type="match status" value="1"/>
</dbReference>
<dbReference type="PANTHER" id="PTHR43491">
    <property type="entry name" value="UDP-N-ACETYL-D-MANNOSAMINE DEHYDROGENASE"/>
    <property type="match status" value="1"/>
</dbReference>
<dbReference type="Pfam" id="PF03720">
    <property type="entry name" value="UDPG_MGDP_dh_C"/>
    <property type="match status" value="1"/>
</dbReference>
<sequence>MLQIQDVKLAVVGLGYVGLPLAVEFGKKRSVVGFDINTRRIDALKAGHDHTLEVSDEELAEAAQLTYTADRAELGKANVFIVTVPTPIDEYKQPDLTPLVKASETIGAVLKRGDIVIYESTVYPGATEEDCVPVLERVSGLKFNVDFYAGYSPERINPGDKDHRVSTIKKVTSGSTPEVAELVDQLYKQIITAGTHKASSIRVAEAAKVIENTQRDVNIALINELALIFNKMGIDTEAVLQAAGTKWNFLPFRPGLVGGHCIGVDPYYLTHKAQSIGYHPEIILAGRRLNDSMGGYVVSQLVKCMTKQRIHVQGARVLVMGLAFKENCPDLRNTRIVDIVGELRDYNVEVDVYDPWVDPEEAVHEYGLTPVAKLEEGKYDAVILAVAHNQFKAMGAEGIRKLGKPQHVLYDLKYVLSPAESDLRL</sequence>
<evidence type="ECO:0000256" key="3">
    <source>
        <dbReference type="ARBA" id="ARBA00023027"/>
    </source>
</evidence>